<evidence type="ECO:0000259" key="1">
    <source>
        <dbReference type="Pfam" id="PF02514"/>
    </source>
</evidence>
<gene>
    <name evidence="2" type="ORF">ENW96_06955</name>
</gene>
<comment type="caution">
    <text evidence="2">The sequence shown here is derived from an EMBL/GenBank/DDBJ whole genome shotgun (WGS) entry which is preliminary data.</text>
</comment>
<name>A0A7C3V556_9BACT</name>
<dbReference type="Pfam" id="PF02514">
    <property type="entry name" value="CobN-Mg_chel"/>
    <property type="match status" value="1"/>
</dbReference>
<dbReference type="PANTHER" id="PTHR44119">
    <property type="entry name" value="MAGNESIUM-CHELATASE SUBUNIT CHLH, CHLOROPLASTIC"/>
    <property type="match status" value="1"/>
</dbReference>
<dbReference type="AlphaFoldDB" id="A0A7C3V556"/>
<evidence type="ECO:0000313" key="2">
    <source>
        <dbReference type="EMBL" id="HGF34115.1"/>
    </source>
</evidence>
<dbReference type="EMBL" id="DTMF01000176">
    <property type="protein sequence ID" value="HGF34115.1"/>
    <property type="molecule type" value="Genomic_DNA"/>
</dbReference>
<reference evidence="2" key="1">
    <citation type="journal article" date="2020" name="mSystems">
        <title>Genome- and Community-Level Interaction Insights into Carbon Utilization and Element Cycling Functions of Hydrothermarchaeota in Hydrothermal Sediment.</title>
        <authorList>
            <person name="Zhou Z."/>
            <person name="Liu Y."/>
            <person name="Xu W."/>
            <person name="Pan J."/>
            <person name="Luo Z.H."/>
            <person name="Li M."/>
        </authorList>
    </citation>
    <scope>NUCLEOTIDE SEQUENCE [LARGE SCALE GENOMIC DNA]</scope>
    <source>
        <strain evidence="2">SpSt-897</strain>
    </source>
</reference>
<accession>A0A7C3V556</accession>
<feature type="domain" description="CobN/magnesium chelatase" evidence="1">
    <location>
        <begin position="1"/>
        <end position="137"/>
    </location>
</feature>
<organism evidence="2">
    <name type="scientific">Desulfobacca acetoxidans</name>
    <dbReference type="NCBI Taxonomy" id="60893"/>
    <lineage>
        <taxon>Bacteria</taxon>
        <taxon>Pseudomonadati</taxon>
        <taxon>Thermodesulfobacteriota</taxon>
        <taxon>Desulfobaccia</taxon>
        <taxon>Desulfobaccales</taxon>
        <taxon>Desulfobaccaceae</taxon>
        <taxon>Desulfobacca</taxon>
    </lineage>
</organism>
<dbReference type="PANTHER" id="PTHR44119:SF4">
    <property type="entry name" value="AEROBIC COBALTOCHELATASE SUBUNIT COBN"/>
    <property type="match status" value="1"/>
</dbReference>
<protein>
    <recommendedName>
        <fullName evidence="1">CobN/magnesium chelatase domain-containing protein</fullName>
    </recommendedName>
</protein>
<proteinExistence type="predicted"/>
<dbReference type="InterPro" id="IPR003672">
    <property type="entry name" value="CobN/Mg_chltase"/>
</dbReference>
<sequence length="153" mass="17734">MDVTVNNEDSREYDMLPCTDSYNYYGGLITAAKAIRGELPFALMGDSSNPKRVQVQTTFEEAKHIFRSRVLNPKWIEGLKRHGYKGASNLFKVMDITMGWDATGEVIEDFVHERFAAKYALDLYMQQWLKKVNPYVFSWRPFNRVSGRPALLR</sequence>